<keyword evidence="1" id="KW-0732">Signal</keyword>
<comment type="caution">
    <text evidence="3">The sequence shown here is derived from an EMBL/GenBank/DDBJ whole genome shotgun (WGS) entry which is preliminary data.</text>
</comment>
<dbReference type="PROSITE" id="PS50234">
    <property type="entry name" value="VWFA"/>
    <property type="match status" value="1"/>
</dbReference>
<dbReference type="PROSITE" id="PS51257">
    <property type="entry name" value="PROKAR_LIPOPROTEIN"/>
    <property type="match status" value="1"/>
</dbReference>
<protein>
    <submittedName>
        <fullName evidence="3">Magnesium chelatase</fullName>
    </submittedName>
</protein>
<dbReference type="SUPFAM" id="SSF53300">
    <property type="entry name" value="vWA-like"/>
    <property type="match status" value="1"/>
</dbReference>
<proteinExistence type="predicted"/>
<dbReference type="Pfam" id="PF13531">
    <property type="entry name" value="SBP_bac_11"/>
    <property type="match status" value="1"/>
</dbReference>
<evidence type="ECO:0000313" key="3">
    <source>
        <dbReference type="EMBL" id="OAH25818.1"/>
    </source>
</evidence>
<keyword evidence="4" id="KW-1185">Reference proteome</keyword>
<accession>A0A177IAG5</accession>
<organism evidence="3 4">
    <name type="scientific">Corynebacterium stationis</name>
    <dbReference type="NCBI Taxonomy" id="1705"/>
    <lineage>
        <taxon>Bacteria</taxon>
        <taxon>Bacillati</taxon>
        <taxon>Actinomycetota</taxon>
        <taxon>Actinomycetes</taxon>
        <taxon>Mycobacteriales</taxon>
        <taxon>Corynebacteriaceae</taxon>
        <taxon>Corynebacterium</taxon>
    </lineage>
</organism>
<dbReference type="STRING" id="1705.CA21670_06375"/>
<reference evidence="4" key="1">
    <citation type="submission" date="2016-02" db="EMBL/GenBank/DDBJ databases">
        <authorList>
            <person name="Kaur G."/>
            <person name="Nair G.R."/>
            <person name="Mayilraj S."/>
        </authorList>
    </citation>
    <scope>NUCLEOTIDE SEQUENCE [LARGE SCALE GENOMIC DNA]</scope>
    <source>
        <strain evidence="4">GA-15</strain>
    </source>
</reference>
<dbReference type="SMART" id="SM00327">
    <property type="entry name" value="VWA"/>
    <property type="match status" value="1"/>
</dbReference>
<dbReference type="EMBL" id="LSTQ01000025">
    <property type="protein sequence ID" value="OAH25818.1"/>
    <property type="molecule type" value="Genomic_DNA"/>
</dbReference>
<dbReference type="OrthoDB" id="3170630at2"/>
<evidence type="ECO:0000256" key="1">
    <source>
        <dbReference type="SAM" id="SignalP"/>
    </source>
</evidence>
<dbReference type="RefSeq" id="WP_066840732.1">
    <property type="nucleotide sequence ID" value="NZ_LSTQ01000025.1"/>
</dbReference>
<dbReference type="SUPFAM" id="SSF53850">
    <property type="entry name" value="Periplasmic binding protein-like II"/>
    <property type="match status" value="1"/>
</dbReference>
<evidence type="ECO:0000313" key="4">
    <source>
        <dbReference type="Proteomes" id="UP000076947"/>
    </source>
</evidence>
<feature type="signal peptide" evidence="1">
    <location>
        <begin position="1"/>
        <end position="24"/>
    </location>
</feature>
<gene>
    <name evidence="3" type="ORF">AYJ05_10510</name>
</gene>
<evidence type="ECO:0000259" key="2">
    <source>
        <dbReference type="PROSITE" id="PS50234"/>
    </source>
</evidence>
<sequence length="532" mass="56672">MKKWLTAVLVFLTGIIMSACGAAAGIFDFGFNFGGGSAKGAGGASSSAEPLVIAAATELEDLEPAIAAASADLGFDIHMEFPDGTLANTQELAQGNFDGRYDATWFATNRYVTIEKAGDKLADESSIARSPVALGVTTAVAQDNGWIDSVPSWQEIADSGMSFGMTDPATSNSGFSALASVATAMADTGSAVSIADINRISPQVKSFFANQTLTSGSSGWLTEVFTEDPHKADAIINYESVLHTLKAEGADIEVIVPRDGVISADYPLSTLANPLHEGASAQVAQLVEWFEEHPDELLNSYRRLNNGDTDPALQASGIYELPFPATKDVVNTLVGAYSNELRNPGETAFVLDISGSMEGERFASLTKTMHSLIDGSAATATGNVGFRDRETITLAPFATEPYYPSTVTYSTSDPATQAELSDRVDRFNPIGYTAIYDALAMTMNSIGTSEESIPSIVLMTDGENTSGRSYEEFKQYYDGLSTEKKSIPVFVILYGEADVTELSELADYTGGRVFDALDGDLNEVFKEIRAYQ</sequence>
<dbReference type="Pfam" id="PF00092">
    <property type="entry name" value="VWA"/>
    <property type="match status" value="1"/>
</dbReference>
<feature type="chain" id="PRO_5008063698" evidence="1">
    <location>
        <begin position="25"/>
        <end position="532"/>
    </location>
</feature>
<dbReference type="Gene3D" id="3.40.190.10">
    <property type="entry name" value="Periplasmic binding protein-like II"/>
    <property type="match status" value="1"/>
</dbReference>
<dbReference type="AlphaFoldDB" id="A0A177IAG5"/>
<feature type="domain" description="VWFA" evidence="2">
    <location>
        <begin position="346"/>
        <end position="532"/>
    </location>
</feature>
<dbReference type="InterPro" id="IPR036465">
    <property type="entry name" value="vWFA_dom_sf"/>
</dbReference>
<dbReference type="InterPro" id="IPR002035">
    <property type="entry name" value="VWF_A"/>
</dbReference>
<dbReference type="Proteomes" id="UP000076947">
    <property type="component" value="Unassembled WGS sequence"/>
</dbReference>
<name>A0A177IAG5_9CORY</name>
<dbReference type="CDD" id="cd00198">
    <property type="entry name" value="vWFA"/>
    <property type="match status" value="1"/>
</dbReference>
<dbReference type="Gene3D" id="3.40.50.410">
    <property type="entry name" value="von Willebrand factor, type A domain"/>
    <property type="match status" value="1"/>
</dbReference>